<evidence type="ECO:0000256" key="7">
    <source>
        <dbReference type="ARBA" id="ARBA00023012"/>
    </source>
</evidence>
<dbReference type="Gene3D" id="6.10.340.10">
    <property type="match status" value="1"/>
</dbReference>
<dbReference type="Pfam" id="PF06580">
    <property type="entry name" value="His_kinase"/>
    <property type="match status" value="1"/>
</dbReference>
<evidence type="ECO:0000256" key="5">
    <source>
        <dbReference type="ARBA" id="ARBA00022679"/>
    </source>
</evidence>
<feature type="transmembrane region" description="Helical" evidence="8">
    <location>
        <begin position="18"/>
        <end position="44"/>
    </location>
</feature>
<evidence type="ECO:0000259" key="9">
    <source>
        <dbReference type="PROSITE" id="PS50109"/>
    </source>
</evidence>
<sequence>MLDSVKKFDNLKFKQKLILVYCISLITSLFLSICLLVVFCINILKKNYINNLDVVTKQVADNFERRVSDTEMQLFNTISMFQIPDYMSKMDGDKSSYAGQELGYMANQLVSTVSPFDFVYVETNKGYTADTSQKMASGGDEAVEFAGRFVEESKDAVLKQGYMWASDERNHVYILHAVRKITSLKHVGYAVARVKRQSVEMLKDDKHDIALLFYNRGRKCIYTEGMEEPLQAAVLEQLEAGGHMEGGQSWDRKAYYAIEKESAGGWHIAGIIPMVSITGMGRSVVVSGILLGLISMVLGSGLMHYLTRKVSLQLEALTNSMAYVSEGSVGVVTPVYCHDDIGQLTECFNNMNQRISKLLDRIVAEERLKNKAELEALEYRYRFLQTQINPHFIYNALETVNAVAKINKAPQISKAIQLIGKYFRSITAYSDQQFITLKEAFSSLEIYMEIYHYIQENNLKVEIDYPQELKDVKIPTMILQPIVENCFVHGMRSVEELFVIRLKAGQAGDHVRITIEDNGNGIREEVCGSLSESRQGKGAHSGIGLANITERLFLLYGDEGRLSIESSGSGTIVTITVPPHCVSHGPGL</sequence>
<keyword evidence="8" id="KW-1133">Transmembrane helix</keyword>
<dbReference type="InterPro" id="IPR050640">
    <property type="entry name" value="Bact_2-comp_sensor_kinase"/>
</dbReference>
<name>A0A0J9BD54_9FIRM</name>
<dbReference type="Gene3D" id="3.30.565.10">
    <property type="entry name" value="Histidine kinase-like ATPase, C-terminal domain"/>
    <property type="match status" value="1"/>
</dbReference>
<keyword evidence="5" id="KW-0808">Transferase</keyword>
<feature type="domain" description="Histidine kinase" evidence="9">
    <location>
        <begin position="455"/>
        <end position="581"/>
    </location>
</feature>
<dbReference type="PANTHER" id="PTHR34220:SF7">
    <property type="entry name" value="SENSOR HISTIDINE KINASE YPDA"/>
    <property type="match status" value="1"/>
</dbReference>
<dbReference type="RefSeq" id="WP_045093021.1">
    <property type="nucleotide sequence ID" value="NZ_KQ235875.1"/>
</dbReference>
<dbReference type="InterPro" id="IPR005467">
    <property type="entry name" value="His_kinase_dom"/>
</dbReference>
<gene>
    <name evidence="11" type="ORF">HMPREF9470_00410</name>
</gene>
<dbReference type="PANTHER" id="PTHR34220">
    <property type="entry name" value="SENSOR HISTIDINE KINASE YPDA"/>
    <property type="match status" value="1"/>
</dbReference>
<dbReference type="SMART" id="SM00387">
    <property type="entry name" value="HATPase_c"/>
    <property type="match status" value="1"/>
</dbReference>
<evidence type="ECO:0000256" key="2">
    <source>
        <dbReference type="ARBA" id="ARBA00004370"/>
    </source>
</evidence>
<evidence type="ECO:0000256" key="1">
    <source>
        <dbReference type="ARBA" id="ARBA00000085"/>
    </source>
</evidence>
<feature type="domain" description="HAMP" evidence="10">
    <location>
        <begin position="308"/>
        <end position="360"/>
    </location>
</feature>
<protein>
    <recommendedName>
        <fullName evidence="3">histidine kinase</fullName>
        <ecNumber evidence="3">2.7.13.3</ecNumber>
    </recommendedName>
</protein>
<evidence type="ECO:0000256" key="8">
    <source>
        <dbReference type="SAM" id="Phobius"/>
    </source>
</evidence>
<dbReference type="PROSITE" id="PS50885">
    <property type="entry name" value="HAMP"/>
    <property type="match status" value="1"/>
</dbReference>
<dbReference type="PRINTS" id="PR00344">
    <property type="entry name" value="BCTRLSENSOR"/>
</dbReference>
<comment type="catalytic activity">
    <reaction evidence="1">
        <text>ATP + protein L-histidine = ADP + protein N-phospho-L-histidine.</text>
        <dbReference type="EC" id="2.7.13.3"/>
    </reaction>
</comment>
<keyword evidence="7" id="KW-0902">Two-component regulatory system</keyword>
<keyword evidence="6" id="KW-0418">Kinase</keyword>
<feature type="transmembrane region" description="Helical" evidence="8">
    <location>
        <begin position="284"/>
        <end position="306"/>
    </location>
</feature>
<evidence type="ECO:0000313" key="12">
    <source>
        <dbReference type="Proteomes" id="UP000037392"/>
    </source>
</evidence>
<dbReference type="SUPFAM" id="SSF55874">
    <property type="entry name" value="ATPase domain of HSP90 chaperone/DNA topoisomerase II/histidine kinase"/>
    <property type="match status" value="1"/>
</dbReference>
<dbReference type="GO" id="GO:0000155">
    <property type="term" value="F:phosphorelay sensor kinase activity"/>
    <property type="evidence" value="ECO:0007669"/>
    <property type="project" value="InterPro"/>
</dbReference>
<dbReference type="InterPro" id="IPR036890">
    <property type="entry name" value="HATPase_C_sf"/>
</dbReference>
<comment type="subcellular location">
    <subcellularLocation>
        <location evidence="2">Membrane</location>
    </subcellularLocation>
</comment>
<evidence type="ECO:0000256" key="3">
    <source>
        <dbReference type="ARBA" id="ARBA00012438"/>
    </source>
</evidence>
<evidence type="ECO:0000313" key="11">
    <source>
        <dbReference type="EMBL" id="KMW11123.1"/>
    </source>
</evidence>
<dbReference type="InterPro" id="IPR003594">
    <property type="entry name" value="HATPase_dom"/>
</dbReference>
<evidence type="ECO:0000256" key="6">
    <source>
        <dbReference type="ARBA" id="ARBA00022777"/>
    </source>
</evidence>
<dbReference type="Proteomes" id="UP000037392">
    <property type="component" value="Unassembled WGS sequence"/>
</dbReference>
<keyword evidence="8" id="KW-0472">Membrane</keyword>
<dbReference type="EC" id="2.7.13.3" evidence="3"/>
<dbReference type="InterPro" id="IPR003660">
    <property type="entry name" value="HAMP_dom"/>
</dbReference>
<reference evidence="11 12" key="1">
    <citation type="submission" date="2011-04" db="EMBL/GenBank/DDBJ databases">
        <title>The Genome Sequence of Clostridium citroniae WAL-19142.</title>
        <authorList>
            <consortium name="The Broad Institute Genome Sequencing Platform"/>
            <person name="Earl A."/>
            <person name="Ward D."/>
            <person name="Feldgarden M."/>
            <person name="Gevers D."/>
            <person name="Warren Y.A."/>
            <person name="Tyrrell K.L."/>
            <person name="Citron D.M."/>
            <person name="Goldstein E.J."/>
            <person name="Daigneault M."/>
            <person name="Allen-Vercoe E."/>
            <person name="Young S.K."/>
            <person name="Zeng Q."/>
            <person name="Gargeya S."/>
            <person name="Fitzgerald M."/>
            <person name="Haas B."/>
            <person name="Abouelleil A."/>
            <person name="Alvarado L."/>
            <person name="Arachchi H.M."/>
            <person name="Berlin A."/>
            <person name="Brown A."/>
            <person name="Chapman S.B."/>
            <person name="Chen Z."/>
            <person name="Dunbar C."/>
            <person name="Freedman E."/>
            <person name="Gearin G."/>
            <person name="Gellesch M."/>
            <person name="Goldberg J."/>
            <person name="Griggs A."/>
            <person name="Gujja S."/>
            <person name="Heilman E.R."/>
            <person name="Heiman D."/>
            <person name="Howarth C."/>
            <person name="Larson L."/>
            <person name="Lui A."/>
            <person name="MacDonald P.J."/>
            <person name="Mehta T."/>
            <person name="Montmayeur A."/>
            <person name="Murphy C."/>
            <person name="Neiman D."/>
            <person name="Pearson M."/>
            <person name="Priest M."/>
            <person name="Roberts A."/>
            <person name="Saif S."/>
            <person name="Shea T."/>
            <person name="Shenoy N."/>
            <person name="Sisk P."/>
            <person name="Stolte C."/>
            <person name="Sykes S."/>
            <person name="White J."/>
            <person name="Yandava C."/>
            <person name="Wortman J."/>
            <person name="Nusbaum C."/>
            <person name="Birren B."/>
        </authorList>
    </citation>
    <scope>NUCLEOTIDE SEQUENCE [LARGE SCALE GENOMIC DNA]</scope>
    <source>
        <strain evidence="11 12">WAL-19142</strain>
    </source>
</reference>
<dbReference type="CDD" id="cd06225">
    <property type="entry name" value="HAMP"/>
    <property type="match status" value="1"/>
</dbReference>
<dbReference type="AlphaFoldDB" id="A0A0J9BD54"/>
<comment type="caution">
    <text evidence="11">The sequence shown here is derived from an EMBL/GenBank/DDBJ whole genome shotgun (WGS) entry which is preliminary data.</text>
</comment>
<dbReference type="OrthoDB" id="9809348at2"/>
<dbReference type="EMBL" id="ADLK01000056">
    <property type="protein sequence ID" value="KMW11123.1"/>
    <property type="molecule type" value="Genomic_DNA"/>
</dbReference>
<dbReference type="InterPro" id="IPR004358">
    <property type="entry name" value="Sig_transdc_His_kin-like_C"/>
</dbReference>
<dbReference type="PATRIC" id="fig|742734.4.peg.437"/>
<evidence type="ECO:0000259" key="10">
    <source>
        <dbReference type="PROSITE" id="PS50885"/>
    </source>
</evidence>
<dbReference type="PROSITE" id="PS50109">
    <property type="entry name" value="HIS_KIN"/>
    <property type="match status" value="1"/>
</dbReference>
<dbReference type="GeneID" id="93162963"/>
<organism evidence="11 12">
    <name type="scientific">[Clostridium] citroniae WAL-19142</name>
    <dbReference type="NCBI Taxonomy" id="742734"/>
    <lineage>
        <taxon>Bacteria</taxon>
        <taxon>Bacillati</taxon>
        <taxon>Bacillota</taxon>
        <taxon>Clostridia</taxon>
        <taxon>Lachnospirales</taxon>
        <taxon>Lachnospiraceae</taxon>
        <taxon>Enterocloster</taxon>
    </lineage>
</organism>
<dbReference type="InterPro" id="IPR010559">
    <property type="entry name" value="Sig_transdc_His_kin_internal"/>
</dbReference>
<proteinExistence type="predicted"/>
<dbReference type="GO" id="GO:0016020">
    <property type="term" value="C:membrane"/>
    <property type="evidence" value="ECO:0007669"/>
    <property type="project" value="UniProtKB-SubCell"/>
</dbReference>
<evidence type="ECO:0000256" key="4">
    <source>
        <dbReference type="ARBA" id="ARBA00022553"/>
    </source>
</evidence>
<keyword evidence="4" id="KW-0597">Phosphoprotein</keyword>
<dbReference type="Pfam" id="PF02518">
    <property type="entry name" value="HATPase_c"/>
    <property type="match status" value="1"/>
</dbReference>
<accession>A0A0J9BD54</accession>
<keyword evidence="8" id="KW-0812">Transmembrane</keyword>